<dbReference type="GO" id="GO:0042597">
    <property type="term" value="C:periplasmic space"/>
    <property type="evidence" value="ECO:0007669"/>
    <property type="project" value="UniProtKB-SubCell"/>
</dbReference>
<geneLocation type="plasmid" evidence="6 8">
    <name>unnamed1</name>
</geneLocation>
<dbReference type="RefSeq" id="WP_341472031.1">
    <property type="nucleotide sequence ID" value="NZ_CP128401.1"/>
</dbReference>
<evidence type="ECO:0000313" key="7">
    <source>
        <dbReference type="Proteomes" id="UP000521676"/>
    </source>
</evidence>
<evidence type="ECO:0000313" key="5">
    <source>
        <dbReference type="EMBL" id="NWJ46863.1"/>
    </source>
</evidence>
<keyword evidence="3" id="KW-0732">Signal</keyword>
<feature type="domain" description="SsuA/THI5-like" evidence="4">
    <location>
        <begin position="89"/>
        <end position="295"/>
    </location>
</feature>
<dbReference type="InterPro" id="IPR015168">
    <property type="entry name" value="SsuA/THI5"/>
</dbReference>
<dbReference type="Pfam" id="PF09084">
    <property type="entry name" value="NMT1"/>
    <property type="match status" value="1"/>
</dbReference>
<comment type="similarity">
    <text evidence="2">Belongs to the bacterial solute-binding protein SsuA/TauA family.</text>
</comment>
<evidence type="ECO:0000256" key="3">
    <source>
        <dbReference type="ARBA" id="ARBA00022729"/>
    </source>
</evidence>
<sequence length="382" mass="39920">MKESHTQERNYALRSLLLVVLILTGLLLVACGDSTATTVSTTTAASTAAKTTVASGTTTTAAASSTTTVAATSSGAKTKIIYACQATAETAPIYLGIEKGYFAANNLEVEIALTNGTSDLIPLVATGQASGGVATWAAAFFNAAKNKSTVSILGSLGRIPDSGRTPARIIVSKAAYDSGQVKTVADLKGKKVAIPGPGAFAEYSVNLALKTGGLSIKDVELVNIPFPQQAAAFKTGSVVASFASEPVSTQLEADGTAVTLVDGHAGGTELTFMVFNTDFLNKNTEAVTRFLSVYIKTLRELDAGGWKDPEVQKIVEKYTKAPGALLSKIALSVHSNNDVININTVRAQEAYFRERGVLSYTGDLDLESLIRKDIIQKALQSL</sequence>
<keyword evidence="8" id="KW-1185">Reference proteome</keyword>
<gene>
    <name evidence="5" type="ORF">HXX08_13435</name>
    <name evidence="6" type="ORF">OZ401_004658</name>
</gene>
<dbReference type="AlphaFoldDB" id="A0A8T7M464"/>
<dbReference type="EMBL" id="JACATZ010000001">
    <property type="protein sequence ID" value="NWJ46863.1"/>
    <property type="molecule type" value="Genomic_DNA"/>
</dbReference>
<accession>A0A8T7M464</accession>
<protein>
    <submittedName>
        <fullName evidence="5">ABC transporter substrate-binding protein</fullName>
    </submittedName>
</protein>
<evidence type="ECO:0000256" key="1">
    <source>
        <dbReference type="ARBA" id="ARBA00004418"/>
    </source>
</evidence>
<evidence type="ECO:0000313" key="8">
    <source>
        <dbReference type="Proteomes" id="UP001431572"/>
    </source>
</evidence>
<name>A0A8T7M464_9CHLR</name>
<dbReference type="SUPFAM" id="SSF53850">
    <property type="entry name" value="Periplasmic binding protein-like II"/>
    <property type="match status" value="1"/>
</dbReference>
<dbReference type="PANTHER" id="PTHR30024:SF47">
    <property type="entry name" value="TAURINE-BINDING PERIPLASMIC PROTEIN"/>
    <property type="match status" value="1"/>
</dbReference>
<evidence type="ECO:0000256" key="2">
    <source>
        <dbReference type="ARBA" id="ARBA00010742"/>
    </source>
</evidence>
<organism evidence="5 7">
    <name type="scientific">Candidatus Chlorohelix allophototropha</name>
    <dbReference type="NCBI Taxonomy" id="3003348"/>
    <lineage>
        <taxon>Bacteria</taxon>
        <taxon>Bacillati</taxon>
        <taxon>Chloroflexota</taxon>
        <taxon>Chloroflexia</taxon>
        <taxon>Candidatus Chloroheliales</taxon>
        <taxon>Candidatus Chloroheliaceae</taxon>
        <taxon>Candidatus Chlorohelix</taxon>
    </lineage>
</organism>
<proteinExistence type="inferred from homology"/>
<dbReference type="Proteomes" id="UP000521676">
    <property type="component" value="Unassembled WGS sequence"/>
</dbReference>
<evidence type="ECO:0000313" key="6">
    <source>
        <dbReference type="EMBL" id="WJW70152.1"/>
    </source>
</evidence>
<keyword evidence="6" id="KW-0614">Plasmid</keyword>
<reference evidence="6" key="2">
    <citation type="journal article" date="2024" name="Nature">
        <title>Anoxygenic phototroph of the Chloroflexota uses a type I reaction centre.</title>
        <authorList>
            <person name="Tsuji J.M."/>
            <person name="Shaw N.A."/>
            <person name="Nagashima S."/>
            <person name="Venkiteswaran J.J."/>
            <person name="Schiff S.L."/>
            <person name="Watanabe T."/>
            <person name="Fukui M."/>
            <person name="Hanada S."/>
            <person name="Tank M."/>
            <person name="Neufeld J.D."/>
        </authorList>
    </citation>
    <scope>NUCLEOTIDE SEQUENCE</scope>
    <source>
        <strain evidence="6">L227-S17</strain>
        <plasmid evidence="6 8">unnamed1</plasmid>
    </source>
</reference>
<dbReference type="PANTHER" id="PTHR30024">
    <property type="entry name" value="ALIPHATIC SULFONATES-BINDING PROTEIN-RELATED"/>
    <property type="match status" value="1"/>
</dbReference>
<dbReference type="Gene3D" id="3.40.190.10">
    <property type="entry name" value="Periplasmic binding protein-like II"/>
    <property type="match status" value="2"/>
</dbReference>
<comment type="subcellular location">
    <subcellularLocation>
        <location evidence="1">Periplasm</location>
    </subcellularLocation>
</comment>
<dbReference type="Proteomes" id="UP001431572">
    <property type="component" value="Plasmid unnamed1"/>
</dbReference>
<reference evidence="5 7" key="1">
    <citation type="submission" date="2020-06" db="EMBL/GenBank/DDBJ databases">
        <title>Anoxygenic phototrophic Chloroflexota member uses a Type I reaction center.</title>
        <authorList>
            <person name="Tsuji J.M."/>
            <person name="Shaw N.A."/>
            <person name="Nagashima S."/>
            <person name="Venkiteswaran J."/>
            <person name="Schiff S.L."/>
            <person name="Hanada S."/>
            <person name="Tank M."/>
            <person name="Neufeld J.D."/>
        </authorList>
    </citation>
    <scope>NUCLEOTIDE SEQUENCE [LARGE SCALE GENOMIC DNA]</scope>
    <source>
        <strain evidence="5">L227-S17</strain>
    </source>
</reference>
<dbReference type="PROSITE" id="PS51257">
    <property type="entry name" value="PROKAR_LIPOPROTEIN"/>
    <property type="match status" value="1"/>
</dbReference>
<evidence type="ECO:0000259" key="4">
    <source>
        <dbReference type="Pfam" id="PF09084"/>
    </source>
</evidence>
<dbReference type="EMBL" id="CP128401">
    <property type="protein sequence ID" value="WJW70152.1"/>
    <property type="molecule type" value="Genomic_DNA"/>
</dbReference>